<dbReference type="PANTHER" id="PTHR42977:SF3">
    <property type="entry name" value="AB HYDROLASE-1 DOMAIN-CONTAINING PROTEIN"/>
    <property type="match status" value="1"/>
</dbReference>
<reference evidence="3 4" key="1">
    <citation type="submission" date="2019-05" db="EMBL/GenBank/DDBJ databases">
        <title>Erythrobacter marisflavi sp. nov., isolated from isolated from water of an estuary environment.</title>
        <authorList>
            <person name="Yoon J.-H."/>
        </authorList>
    </citation>
    <scope>NUCLEOTIDE SEQUENCE [LARGE SCALE GENOMIC DNA]</scope>
    <source>
        <strain evidence="3 4">KEM-5</strain>
    </source>
</reference>
<dbReference type="InterPro" id="IPR000073">
    <property type="entry name" value="AB_hydrolase_1"/>
</dbReference>
<evidence type="ECO:0000256" key="1">
    <source>
        <dbReference type="ARBA" id="ARBA00022801"/>
    </source>
</evidence>
<evidence type="ECO:0000259" key="2">
    <source>
        <dbReference type="Pfam" id="PF00561"/>
    </source>
</evidence>
<evidence type="ECO:0000313" key="4">
    <source>
        <dbReference type="Proteomes" id="UP000309668"/>
    </source>
</evidence>
<dbReference type="GO" id="GO:0004301">
    <property type="term" value="F:epoxide hydrolase activity"/>
    <property type="evidence" value="ECO:0007669"/>
    <property type="project" value="TreeGrafter"/>
</dbReference>
<dbReference type="NCBIfam" id="NF002043">
    <property type="entry name" value="PRK00870.1"/>
    <property type="match status" value="1"/>
</dbReference>
<comment type="caution">
    <text evidence="3">The sequence shown here is derived from an EMBL/GenBank/DDBJ whole genome shotgun (WGS) entry which is preliminary data.</text>
</comment>
<dbReference type="InterPro" id="IPR000639">
    <property type="entry name" value="Epox_hydrolase-like"/>
</dbReference>
<accession>A0A5S3Q1F1</accession>
<keyword evidence="4" id="KW-1185">Reference proteome</keyword>
<name>A0A5S3Q1F1_9SPHN</name>
<dbReference type="SUPFAM" id="SSF53474">
    <property type="entry name" value="alpha/beta-Hydrolases"/>
    <property type="match status" value="1"/>
</dbReference>
<protein>
    <submittedName>
        <fullName evidence="3">Alpha/beta fold hydrolase</fullName>
    </submittedName>
</protein>
<dbReference type="AlphaFoldDB" id="A0A5S3Q1F1"/>
<dbReference type="OrthoDB" id="9804723at2"/>
<feature type="domain" description="AB hydrolase-1" evidence="2">
    <location>
        <begin position="44"/>
        <end position="281"/>
    </location>
</feature>
<dbReference type="Pfam" id="PF00561">
    <property type="entry name" value="Abhydrolase_1"/>
    <property type="match status" value="1"/>
</dbReference>
<gene>
    <name evidence="3" type="ORF">FEV51_03090</name>
</gene>
<organism evidence="3 4">
    <name type="scientific">Qipengyuania marisflavi</name>
    <dbReference type="NCBI Taxonomy" id="2486356"/>
    <lineage>
        <taxon>Bacteria</taxon>
        <taxon>Pseudomonadati</taxon>
        <taxon>Pseudomonadota</taxon>
        <taxon>Alphaproteobacteria</taxon>
        <taxon>Sphingomonadales</taxon>
        <taxon>Erythrobacteraceae</taxon>
        <taxon>Qipengyuania</taxon>
    </lineage>
</organism>
<dbReference type="PANTHER" id="PTHR42977">
    <property type="entry name" value="HYDROLASE-RELATED"/>
    <property type="match status" value="1"/>
</dbReference>
<dbReference type="RefSeq" id="WP_138615768.1">
    <property type="nucleotide sequence ID" value="NZ_VCAO01000001.1"/>
</dbReference>
<sequence length="300" mass="33035">MSDVFRTPDENFSALPDFPFDPHYHELREELRVHYLDEGPRGAPTVLMMHGEPSWCYLYRKIIPPVVRAGYRVVAPDLIGFGRSDKPTNKAVFTYAGHVAWMREWLEALDLTNVILACQDWGSLIGLRLLAEMPERFAGVVLSNGGLPEGQDPPAAFAAWRLFAKTSPVFPIGGLIQRATTTELSEAEVAAYDAPFPTRGSKAAARVFPALVPLGENEAVPDQQAAWKVLEQFDKPFTCAFSDGDPITKGGERTFKDRVPGARHDMHRTLKGGHFIQEDDPEGFVSAILDTAQAAGCKPA</sequence>
<keyword evidence="1 3" id="KW-0378">Hydrolase</keyword>
<dbReference type="PRINTS" id="PR00111">
    <property type="entry name" value="ABHYDROLASE"/>
</dbReference>
<dbReference type="InterPro" id="IPR029058">
    <property type="entry name" value="AB_hydrolase_fold"/>
</dbReference>
<dbReference type="Proteomes" id="UP000309668">
    <property type="component" value="Unassembled WGS sequence"/>
</dbReference>
<dbReference type="EMBL" id="VCAO01000001">
    <property type="protein sequence ID" value="TMM50187.1"/>
    <property type="molecule type" value="Genomic_DNA"/>
</dbReference>
<dbReference type="PRINTS" id="PR00412">
    <property type="entry name" value="EPOXHYDRLASE"/>
</dbReference>
<evidence type="ECO:0000313" key="3">
    <source>
        <dbReference type="EMBL" id="TMM50187.1"/>
    </source>
</evidence>
<proteinExistence type="predicted"/>
<dbReference type="InterPro" id="IPR051340">
    <property type="entry name" value="Haloalkane_dehalogenase"/>
</dbReference>
<dbReference type="Gene3D" id="3.40.50.1820">
    <property type="entry name" value="alpha/beta hydrolase"/>
    <property type="match status" value="1"/>
</dbReference>